<reference evidence="3 4" key="1">
    <citation type="submission" date="2018-11" db="EMBL/GenBank/DDBJ databases">
        <authorList>
            <consortium name="Pathogen Informatics"/>
        </authorList>
    </citation>
    <scope>NUCLEOTIDE SEQUENCE [LARGE SCALE GENOMIC DNA]</scope>
</reference>
<dbReference type="Proteomes" id="UP000271889">
    <property type="component" value="Unassembled WGS sequence"/>
</dbReference>
<organism evidence="3 4">
    <name type="scientific">Cylicostephanus goldi</name>
    <name type="common">Nematode worm</name>
    <dbReference type="NCBI Taxonomy" id="71465"/>
    <lineage>
        <taxon>Eukaryota</taxon>
        <taxon>Metazoa</taxon>
        <taxon>Ecdysozoa</taxon>
        <taxon>Nematoda</taxon>
        <taxon>Chromadorea</taxon>
        <taxon>Rhabditida</taxon>
        <taxon>Rhabditina</taxon>
        <taxon>Rhabditomorpha</taxon>
        <taxon>Strongyloidea</taxon>
        <taxon>Strongylidae</taxon>
        <taxon>Cylicostephanus</taxon>
    </lineage>
</organism>
<feature type="compositionally biased region" description="Pro residues" evidence="1">
    <location>
        <begin position="107"/>
        <end position="173"/>
    </location>
</feature>
<dbReference type="InterPro" id="IPR003677">
    <property type="entry name" value="ANIS5_cation-bd"/>
</dbReference>
<evidence type="ECO:0000313" key="4">
    <source>
        <dbReference type="Proteomes" id="UP000271889"/>
    </source>
</evidence>
<accession>A0A3P7PLD4</accession>
<dbReference type="AlphaFoldDB" id="A0A3P7PLD4"/>
<proteinExistence type="predicted"/>
<protein>
    <recommendedName>
        <fullName evidence="2">SXP/RAL-2 family protein Ani s 5-like cation-binding domain-containing protein</fullName>
    </recommendedName>
</protein>
<sequence length="179" mass="19542">MAQWAEEYGFTKQYEAYKKLIEEQKLAAEREFDEAVQNLPFIVGELRQIEDDKNLTALQSFQKEMEIINRLTPKQQQLLKCSGHIFAPAYLQPRPGPNGPGVFRPGPFVPGPYGPSPFRPGPYGPGPNGPGPYGPGPYGPGPYGPDPYGPGPRGPGPYPRPRPGPHGPGPWGPRGPRGF</sequence>
<dbReference type="EMBL" id="UYRV01105060">
    <property type="protein sequence ID" value="VDN20519.1"/>
    <property type="molecule type" value="Genomic_DNA"/>
</dbReference>
<feature type="domain" description="SXP/RAL-2 family protein Ani s 5-like cation-binding" evidence="2">
    <location>
        <begin position="1"/>
        <end position="63"/>
    </location>
</feature>
<gene>
    <name evidence="3" type="ORF">CGOC_LOCUS8831</name>
</gene>
<keyword evidence="4" id="KW-1185">Reference proteome</keyword>
<feature type="region of interest" description="Disordered" evidence="1">
    <location>
        <begin position="89"/>
        <end position="179"/>
    </location>
</feature>
<name>A0A3P7PLD4_CYLGO</name>
<dbReference type="OrthoDB" id="5877184at2759"/>
<evidence type="ECO:0000256" key="1">
    <source>
        <dbReference type="SAM" id="MobiDB-lite"/>
    </source>
</evidence>
<evidence type="ECO:0000313" key="3">
    <source>
        <dbReference type="EMBL" id="VDN20519.1"/>
    </source>
</evidence>
<dbReference type="Pfam" id="PF02520">
    <property type="entry name" value="ANIS5_cation-bd"/>
    <property type="match status" value="1"/>
</dbReference>
<evidence type="ECO:0000259" key="2">
    <source>
        <dbReference type="Pfam" id="PF02520"/>
    </source>
</evidence>